<dbReference type="AlphaFoldDB" id="A0A9D1SHY4"/>
<dbReference type="InterPro" id="IPR016193">
    <property type="entry name" value="Cytidine_deaminase-like"/>
</dbReference>
<proteinExistence type="inferred from homology"/>
<dbReference type="GO" id="GO:0006220">
    <property type="term" value="P:pyrimidine nucleotide metabolic process"/>
    <property type="evidence" value="ECO:0007669"/>
    <property type="project" value="InterPro"/>
</dbReference>
<keyword evidence="3 7" id="KW-0479">Metal-binding</keyword>
<dbReference type="PROSITE" id="PS51747">
    <property type="entry name" value="CYT_DCMP_DEAMINASES_2"/>
    <property type="match status" value="1"/>
</dbReference>
<keyword evidence="5 7" id="KW-0862">Zinc</keyword>
<feature type="domain" description="CMP/dCMP-type deaminase" evidence="8">
    <location>
        <begin position="3"/>
        <end position="136"/>
    </location>
</feature>
<dbReference type="GO" id="GO:0004132">
    <property type="term" value="F:dCMP deaminase activity"/>
    <property type="evidence" value="ECO:0007669"/>
    <property type="project" value="InterPro"/>
</dbReference>
<evidence type="ECO:0000256" key="3">
    <source>
        <dbReference type="ARBA" id="ARBA00022723"/>
    </source>
</evidence>
<dbReference type="CDD" id="cd01286">
    <property type="entry name" value="deoxycytidylate_deaminase"/>
    <property type="match status" value="1"/>
</dbReference>
<dbReference type="SUPFAM" id="SSF53927">
    <property type="entry name" value="Cytidine deaminase-like"/>
    <property type="match status" value="1"/>
</dbReference>
<evidence type="ECO:0000256" key="7">
    <source>
        <dbReference type="PIRSR" id="PIRSR006019-2"/>
    </source>
</evidence>
<evidence type="ECO:0000256" key="4">
    <source>
        <dbReference type="ARBA" id="ARBA00022801"/>
    </source>
</evidence>
<dbReference type="GO" id="GO:0008270">
    <property type="term" value="F:zinc ion binding"/>
    <property type="evidence" value="ECO:0007669"/>
    <property type="project" value="InterPro"/>
</dbReference>
<feature type="active site" description="Proton donor" evidence="6">
    <location>
        <position position="81"/>
    </location>
</feature>
<dbReference type="InterPro" id="IPR015517">
    <property type="entry name" value="dCMP_deaminase-rel"/>
</dbReference>
<dbReference type="GO" id="GO:0005737">
    <property type="term" value="C:cytoplasm"/>
    <property type="evidence" value="ECO:0007669"/>
    <property type="project" value="TreeGrafter"/>
</dbReference>
<name>A0A9D1SHY4_9FIRM</name>
<dbReference type="Gene3D" id="3.40.140.10">
    <property type="entry name" value="Cytidine Deaminase, domain 2"/>
    <property type="match status" value="1"/>
</dbReference>
<dbReference type="Proteomes" id="UP000824094">
    <property type="component" value="Unassembled WGS sequence"/>
</dbReference>
<keyword evidence="4" id="KW-0378">Hydrolase</keyword>
<dbReference type="Pfam" id="PF00383">
    <property type="entry name" value="dCMP_cyt_deam_1"/>
    <property type="match status" value="1"/>
</dbReference>
<protein>
    <submittedName>
        <fullName evidence="9">Cytidine/deoxycytidylate deaminase family protein</fullName>
    </submittedName>
</protein>
<dbReference type="PROSITE" id="PS00903">
    <property type="entry name" value="CYT_DCMP_DEAMINASES_1"/>
    <property type="match status" value="1"/>
</dbReference>
<feature type="binding site" evidence="7">
    <location>
        <position position="110"/>
    </location>
    <ligand>
        <name>Zn(2+)</name>
        <dbReference type="ChEBI" id="CHEBI:29105"/>
        <note>catalytic</note>
    </ligand>
</feature>
<reference evidence="9" key="2">
    <citation type="journal article" date="2021" name="PeerJ">
        <title>Extensive microbial diversity within the chicken gut microbiome revealed by metagenomics and culture.</title>
        <authorList>
            <person name="Gilroy R."/>
            <person name="Ravi A."/>
            <person name="Getino M."/>
            <person name="Pursley I."/>
            <person name="Horton D.L."/>
            <person name="Alikhan N.F."/>
            <person name="Baker D."/>
            <person name="Gharbi K."/>
            <person name="Hall N."/>
            <person name="Watson M."/>
            <person name="Adriaenssens E.M."/>
            <person name="Foster-Nyarko E."/>
            <person name="Jarju S."/>
            <person name="Secka A."/>
            <person name="Antonio M."/>
            <person name="Oren A."/>
            <person name="Chaudhuri R.R."/>
            <person name="La Ragione R."/>
            <person name="Hildebrand F."/>
            <person name="Pallen M.J."/>
        </authorList>
    </citation>
    <scope>NUCLEOTIDE SEQUENCE</scope>
    <source>
        <strain evidence="9">18911</strain>
    </source>
</reference>
<comment type="cofactor">
    <cofactor evidence="1 7">
        <name>Zn(2+)</name>
        <dbReference type="ChEBI" id="CHEBI:29105"/>
    </cofactor>
</comment>
<dbReference type="PIRSF" id="PIRSF006019">
    <property type="entry name" value="dCMP_deaminase"/>
    <property type="match status" value="1"/>
</dbReference>
<evidence type="ECO:0000259" key="8">
    <source>
        <dbReference type="PROSITE" id="PS51747"/>
    </source>
</evidence>
<dbReference type="EMBL" id="DVNF01000162">
    <property type="protein sequence ID" value="HIU60846.1"/>
    <property type="molecule type" value="Genomic_DNA"/>
</dbReference>
<dbReference type="InterPro" id="IPR002125">
    <property type="entry name" value="CMP_dCMP_dom"/>
</dbReference>
<evidence type="ECO:0000256" key="1">
    <source>
        <dbReference type="ARBA" id="ARBA00001947"/>
    </source>
</evidence>
<evidence type="ECO:0000256" key="6">
    <source>
        <dbReference type="PIRSR" id="PIRSR006019-1"/>
    </source>
</evidence>
<dbReference type="PANTHER" id="PTHR11086:SF18">
    <property type="entry name" value="DEOXYCYTIDYLATE DEAMINASE"/>
    <property type="match status" value="1"/>
</dbReference>
<comment type="caution">
    <text evidence="9">The sequence shown here is derived from an EMBL/GenBank/DDBJ whole genome shotgun (WGS) entry which is preliminary data.</text>
</comment>
<gene>
    <name evidence="9" type="ORF">IAB05_05590</name>
</gene>
<reference evidence="9" key="1">
    <citation type="submission" date="2020-10" db="EMBL/GenBank/DDBJ databases">
        <authorList>
            <person name="Gilroy R."/>
        </authorList>
    </citation>
    <scope>NUCLEOTIDE SEQUENCE</scope>
    <source>
        <strain evidence="9">18911</strain>
    </source>
</reference>
<accession>A0A9D1SHY4</accession>
<evidence type="ECO:0000313" key="9">
    <source>
        <dbReference type="EMBL" id="HIU60846.1"/>
    </source>
</evidence>
<dbReference type="InterPro" id="IPR016192">
    <property type="entry name" value="APOBEC/CMP_deaminase_Zn-bd"/>
</dbReference>
<feature type="binding site" evidence="7">
    <location>
        <position position="79"/>
    </location>
    <ligand>
        <name>Zn(2+)</name>
        <dbReference type="ChEBI" id="CHEBI:29105"/>
        <note>catalytic</note>
    </ligand>
</feature>
<dbReference type="InterPro" id="IPR016473">
    <property type="entry name" value="dCMP_deaminase"/>
</dbReference>
<evidence type="ECO:0000256" key="2">
    <source>
        <dbReference type="ARBA" id="ARBA00006576"/>
    </source>
</evidence>
<comment type="similarity">
    <text evidence="2">Belongs to the cytidine and deoxycytidylate deaminase family.</text>
</comment>
<dbReference type="InterPro" id="IPR035105">
    <property type="entry name" value="Deoxycytidylate_deaminase_dom"/>
</dbReference>
<evidence type="ECO:0000256" key="5">
    <source>
        <dbReference type="ARBA" id="ARBA00022833"/>
    </source>
</evidence>
<evidence type="ECO:0000313" key="10">
    <source>
        <dbReference type="Proteomes" id="UP000824094"/>
    </source>
</evidence>
<sequence length="151" mass="16781">MNKWDSRFMDMAKLVSGWSSCYKPNRQVGAVIVRDKRILTTGYNGAPQGIPSCKERCECIRENLGIASGTRQEMCYAVHAEQNAIVQAAKLGLSLEGATIYCTHQPCSICTRLIINSGIKRVVYDQGYPDEFSLQLLNSAGVEIVKFKDLE</sequence>
<dbReference type="PANTHER" id="PTHR11086">
    <property type="entry name" value="DEOXYCYTIDYLATE DEAMINASE-RELATED"/>
    <property type="match status" value="1"/>
</dbReference>
<organism evidence="9 10">
    <name type="scientific">Candidatus Stercoripulliclostridium merdigallinarum</name>
    <dbReference type="NCBI Taxonomy" id="2840951"/>
    <lineage>
        <taxon>Bacteria</taxon>
        <taxon>Bacillati</taxon>
        <taxon>Bacillota</taxon>
        <taxon>Clostridia</taxon>
        <taxon>Eubacteriales</taxon>
        <taxon>Candidatus Stercoripulliclostridium</taxon>
    </lineage>
</organism>
<feature type="binding site" evidence="7">
    <location>
        <position position="107"/>
    </location>
    <ligand>
        <name>Zn(2+)</name>
        <dbReference type="ChEBI" id="CHEBI:29105"/>
        <note>catalytic</note>
    </ligand>
</feature>